<gene>
    <name evidence="2" type="ORF">CNMCM5793_005271</name>
    <name evidence="3" type="ORF">CNMCM6106_003249</name>
</gene>
<proteinExistence type="predicted"/>
<organism evidence="3 5">
    <name type="scientific">Aspergillus hiratsukae</name>
    <dbReference type="NCBI Taxonomy" id="1194566"/>
    <lineage>
        <taxon>Eukaryota</taxon>
        <taxon>Fungi</taxon>
        <taxon>Dikarya</taxon>
        <taxon>Ascomycota</taxon>
        <taxon>Pezizomycotina</taxon>
        <taxon>Eurotiomycetes</taxon>
        <taxon>Eurotiomycetidae</taxon>
        <taxon>Eurotiales</taxon>
        <taxon>Aspergillaceae</taxon>
        <taxon>Aspergillus</taxon>
        <taxon>Aspergillus subgen. Fumigati</taxon>
    </lineage>
</organism>
<reference evidence="3" key="1">
    <citation type="submission" date="2020-06" db="EMBL/GenBank/DDBJ databases">
        <title>Draft genome sequences of strains closely related to Aspergillus parafelis and Aspergillus hiratsukae.</title>
        <authorList>
            <person name="Dos Santos R.A.C."/>
            <person name="Rivero-Menendez O."/>
            <person name="Steenwyk J.L."/>
            <person name="Mead M.E."/>
            <person name="Goldman G.H."/>
            <person name="Alastruey-Izquierdo A."/>
            <person name="Rokas A."/>
        </authorList>
    </citation>
    <scope>NUCLEOTIDE SEQUENCE</scope>
    <source>
        <strain evidence="2">CNM-CM5793</strain>
        <strain evidence="3">CNM-CM6106</strain>
    </source>
</reference>
<evidence type="ECO:0000256" key="1">
    <source>
        <dbReference type="SAM" id="MobiDB-lite"/>
    </source>
</evidence>
<evidence type="ECO:0000313" key="3">
    <source>
        <dbReference type="EMBL" id="KAF7167833.1"/>
    </source>
</evidence>
<feature type="region of interest" description="Disordered" evidence="1">
    <location>
        <begin position="649"/>
        <end position="669"/>
    </location>
</feature>
<dbReference type="OrthoDB" id="2262349at2759"/>
<dbReference type="CDD" id="cd12148">
    <property type="entry name" value="fungal_TF_MHR"/>
    <property type="match status" value="1"/>
</dbReference>
<evidence type="ECO:0000313" key="4">
    <source>
        <dbReference type="Proteomes" id="UP000630445"/>
    </source>
</evidence>
<accession>A0A8H6UUW0</accession>
<feature type="region of interest" description="Disordered" evidence="1">
    <location>
        <begin position="90"/>
        <end position="125"/>
    </location>
</feature>
<dbReference type="AlphaFoldDB" id="A0A8H6UUW0"/>
<keyword evidence="4" id="KW-1185">Reference proteome</keyword>
<dbReference type="Proteomes" id="UP000662466">
    <property type="component" value="Unassembled WGS sequence"/>
</dbReference>
<dbReference type="GO" id="GO:0045944">
    <property type="term" value="P:positive regulation of transcription by RNA polymerase II"/>
    <property type="evidence" value="ECO:0007669"/>
    <property type="project" value="TreeGrafter"/>
</dbReference>
<feature type="compositionally biased region" description="Polar residues" evidence="1">
    <location>
        <begin position="25"/>
        <end position="39"/>
    </location>
</feature>
<evidence type="ECO:0000313" key="2">
    <source>
        <dbReference type="EMBL" id="KAF7133859.1"/>
    </source>
</evidence>
<evidence type="ECO:0008006" key="6">
    <source>
        <dbReference type="Google" id="ProtNLM"/>
    </source>
</evidence>
<comment type="caution">
    <text evidence="3">The sequence shown here is derived from an EMBL/GenBank/DDBJ whole genome shotgun (WGS) entry which is preliminary data.</text>
</comment>
<sequence length="752" mass="84406">MCALSQRERQSLPASPSVKRKAQSPLVQESCTLQNSNPESGGKEEENLSLPGKGRAAAVLLKGHPRTYHDALTLLSEACEYSETRKDPVDGPFSHFTGSNNPHSLGPNISESALGTHPSGSSRGTNEALRAWSNVRFVRGGLFTAEEALDMIDHFYNFHAHFSPVVPECFRDHSQHAVLIEEEPILTITILMIGSRYRKWTGPAAVARSYIVHDRVWRYLQRMISRLVWSEDNFLREFSSRTHPSSSPGEEPHSSYPGIWSNGFRTLGTCEALLLLLDWHPRALHFPPLDEDTTSIVIREPKKPRRSVCTPGYYGPGSGHDWLARSDRLCHSMLSTLLMLATEMGIFCEEDSLRQGVDGRRDLWKIPRDQERFNRIRCLIWVYATQQPGRPGWRTLTPSPPRRGSDMKNDDATECWVRVATITKNANELLFPSQRHTSEIIRNGQYLKILQNLEPLLQESIIKFDQAKLARQTRSILTIEYAYVRLCIFSVALQAVIDRRYYDGTSDIPERSPLSASKQDEEHLRETVKAAQTILRTVLDDLIPHGSLTYIPVRSYSRLLGATLFLLKSCAAGIKEIDISTSLDLVKRTAVGLRDSAVDDTHLSRRWGDLLESLASRLQSRLVQPNTSNPSTARPFTNLPGNLALPVGVPPTSHQARSSTYPKPTEDRPQARADLEFNDVLDPNRWSVDDGRRGPHFEAWSMWWNTCLSQPNVNDMPWYPTLGLVDGSEPVLHSDGGGGILDSTSGLPGPLY</sequence>
<dbReference type="GO" id="GO:0000981">
    <property type="term" value="F:DNA-binding transcription factor activity, RNA polymerase II-specific"/>
    <property type="evidence" value="ECO:0007669"/>
    <property type="project" value="TreeGrafter"/>
</dbReference>
<dbReference type="EMBL" id="JACBAF010002097">
    <property type="protein sequence ID" value="KAF7167833.1"/>
    <property type="molecule type" value="Genomic_DNA"/>
</dbReference>
<feature type="region of interest" description="Disordered" evidence="1">
    <location>
        <begin position="1"/>
        <end position="51"/>
    </location>
</feature>
<dbReference type="GO" id="GO:0009074">
    <property type="term" value="P:aromatic amino acid family catabolic process"/>
    <property type="evidence" value="ECO:0007669"/>
    <property type="project" value="TreeGrafter"/>
</dbReference>
<name>A0A8H6UUW0_9EURO</name>
<dbReference type="Proteomes" id="UP000630445">
    <property type="component" value="Unassembled WGS sequence"/>
</dbReference>
<dbReference type="GO" id="GO:0005634">
    <property type="term" value="C:nucleus"/>
    <property type="evidence" value="ECO:0007669"/>
    <property type="project" value="TreeGrafter"/>
</dbReference>
<dbReference type="EMBL" id="JACBAD010001803">
    <property type="protein sequence ID" value="KAF7133859.1"/>
    <property type="molecule type" value="Genomic_DNA"/>
</dbReference>
<feature type="compositionally biased region" description="Polar residues" evidence="1">
    <location>
        <begin position="652"/>
        <end position="662"/>
    </location>
</feature>
<dbReference type="PANTHER" id="PTHR31644:SF2">
    <property type="entry name" value="TRANSCRIPTIONAL ACTIVATOR ARO80-RELATED"/>
    <property type="match status" value="1"/>
</dbReference>
<feature type="compositionally biased region" description="Polar residues" evidence="1">
    <location>
        <begin position="96"/>
        <end position="125"/>
    </location>
</feature>
<dbReference type="PANTHER" id="PTHR31644">
    <property type="entry name" value="TRANSCRIPTIONAL ACTIVATOR ARO80-RELATED"/>
    <property type="match status" value="1"/>
</dbReference>
<evidence type="ECO:0000313" key="5">
    <source>
        <dbReference type="Proteomes" id="UP000662466"/>
    </source>
</evidence>
<dbReference type="InterPro" id="IPR052780">
    <property type="entry name" value="AAA_Catabolism_Regulators"/>
</dbReference>
<feature type="compositionally biased region" description="Basic and acidic residues" evidence="1">
    <location>
        <begin position="1"/>
        <end position="10"/>
    </location>
</feature>
<protein>
    <recommendedName>
        <fullName evidence="6">Transcription factor domain-containing protein</fullName>
    </recommendedName>
</protein>